<name>A0ABW3CRS5_9ACTN</name>
<evidence type="ECO:0000313" key="1">
    <source>
        <dbReference type="EMBL" id="MFD0856620.1"/>
    </source>
</evidence>
<reference evidence="2" key="1">
    <citation type="journal article" date="2019" name="Int. J. Syst. Evol. Microbiol.">
        <title>The Global Catalogue of Microorganisms (GCM) 10K type strain sequencing project: providing services to taxonomists for standard genome sequencing and annotation.</title>
        <authorList>
            <consortium name="The Broad Institute Genomics Platform"/>
            <consortium name="The Broad Institute Genome Sequencing Center for Infectious Disease"/>
            <person name="Wu L."/>
            <person name="Ma J."/>
        </authorList>
    </citation>
    <scope>NUCLEOTIDE SEQUENCE [LARGE SCALE GENOMIC DNA]</scope>
    <source>
        <strain evidence="2">JCM 31696</strain>
    </source>
</reference>
<organism evidence="1 2">
    <name type="scientific">Actinomadura adrarensis</name>
    <dbReference type="NCBI Taxonomy" id="1819600"/>
    <lineage>
        <taxon>Bacteria</taxon>
        <taxon>Bacillati</taxon>
        <taxon>Actinomycetota</taxon>
        <taxon>Actinomycetes</taxon>
        <taxon>Streptosporangiales</taxon>
        <taxon>Thermomonosporaceae</taxon>
        <taxon>Actinomadura</taxon>
    </lineage>
</organism>
<keyword evidence="2" id="KW-1185">Reference proteome</keyword>
<dbReference type="EMBL" id="JBHTIR010004192">
    <property type="protein sequence ID" value="MFD0856620.1"/>
    <property type="molecule type" value="Genomic_DNA"/>
</dbReference>
<dbReference type="Proteomes" id="UP001597083">
    <property type="component" value="Unassembled WGS sequence"/>
</dbReference>
<gene>
    <name evidence="1" type="ORF">ACFQ07_30590</name>
</gene>
<dbReference type="Pfam" id="PF20062">
    <property type="entry name" value="DUF6461"/>
    <property type="match status" value="1"/>
</dbReference>
<sequence length="355" mass="39458">MSKDETIAYYERLLDQFGLSVALCWTVIEPVQDPLTIEAVAERLGGDPGEVEEIPLSEAFEDYGTSYIAHLVQVGPVVAVIEINGFQGNHQLDYLSEKGRAHSAYWNVNALSSLGCAAFGHRLVSFEGLAPDQRSGIDVCALDEELAPLYASNHALYKDVERDDTWAVMMAIVERRTGVRLDEDWLDSAFPAIELPGRPPPRAVKQGGFYFDPELEAALWLAPAEARRAFTRELTELLVDAGGLGDEPEIPPVLELLGQDVPPGDQRYEPLSRLAERLDTEYEEAPLTVPAQTSRPWRRTRAAWALRQSLLTGGDDTGLKDAHTAAHGAYMARLILGDDWSRARTRLRHRLRRTT</sequence>
<accession>A0ABW3CRS5</accession>
<protein>
    <submittedName>
        <fullName evidence="1">DUF6461 domain-containing protein</fullName>
    </submittedName>
</protein>
<evidence type="ECO:0000313" key="2">
    <source>
        <dbReference type="Proteomes" id="UP001597083"/>
    </source>
</evidence>
<comment type="caution">
    <text evidence="1">The sequence shown here is derived from an EMBL/GenBank/DDBJ whole genome shotgun (WGS) entry which is preliminary data.</text>
</comment>
<dbReference type="InterPro" id="IPR045592">
    <property type="entry name" value="DUF6461"/>
</dbReference>
<proteinExistence type="predicted"/>